<dbReference type="PANTHER" id="PTHR48097">
    <property type="entry name" value="L-THREONINE ALDOLASE-RELATED"/>
    <property type="match status" value="1"/>
</dbReference>
<evidence type="ECO:0000256" key="1">
    <source>
        <dbReference type="ARBA" id="ARBA00001933"/>
    </source>
</evidence>
<protein>
    <submittedName>
        <fullName evidence="7">L-threonine aldolase</fullName>
    </submittedName>
</protein>
<dbReference type="GO" id="GO:0008732">
    <property type="term" value="F:L-allo-threonine aldolase activity"/>
    <property type="evidence" value="ECO:0007669"/>
    <property type="project" value="TreeGrafter"/>
</dbReference>
<reference evidence="7 8" key="1">
    <citation type="submission" date="2016-10" db="EMBL/GenBank/DDBJ databases">
        <authorList>
            <person name="de Groot N.N."/>
        </authorList>
    </citation>
    <scope>NUCLEOTIDE SEQUENCE [LARGE SCALE GENOMIC DNA]</scope>
    <source>
        <strain evidence="7 8">DSM 25186</strain>
    </source>
</reference>
<dbReference type="FunFam" id="3.40.640.10:FF:000030">
    <property type="entry name" value="Low-specificity L-threonine aldolase"/>
    <property type="match status" value="1"/>
</dbReference>
<evidence type="ECO:0000256" key="5">
    <source>
        <dbReference type="PIRSR" id="PIRSR017617-1"/>
    </source>
</evidence>
<accession>A0A1G9DEM9</accession>
<dbReference type="NCBIfam" id="NF041359">
    <property type="entry name" value="GntG_guanitoxin"/>
    <property type="match status" value="1"/>
</dbReference>
<dbReference type="GO" id="GO:0005829">
    <property type="term" value="C:cytosol"/>
    <property type="evidence" value="ECO:0007669"/>
    <property type="project" value="TreeGrafter"/>
</dbReference>
<dbReference type="SUPFAM" id="SSF53383">
    <property type="entry name" value="PLP-dependent transferases"/>
    <property type="match status" value="1"/>
</dbReference>
<dbReference type="EMBL" id="FNFO01000003">
    <property type="protein sequence ID" value="SDK62307.1"/>
    <property type="molecule type" value="Genomic_DNA"/>
</dbReference>
<dbReference type="AlphaFoldDB" id="A0A1G9DEM9"/>
<dbReference type="GO" id="GO:0006567">
    <property type="term" value="P:L-threonine catabolic process"/>
    <property type="evidence" value="ECO:0007669"/>
    <property type="project" value="TreeGrafter"/>
</dbReference>
<dbReference type="Proteomes" id="UP000198510">
    <property type="component" value="Unassembled WGS sequence"/>
</dbReference>
<dbReference type="OrthoDB" id="9774495at2"/>
<name>A0A1G9DEM9_9BACT</name>
<dbReference type="InterPro" id="IPR001597">
    <property type="entry name" value="ArAA_b-elim_lyase/Thr_aldolase"/>
</dbReference>
<evidence type="ECO:0000259" key="6">
    <source>
        <dbReference type="Pfam" id="PF01212"/>
    </source>
</evidence>
<dbReference type="InterPro" id="IPR015421">
    <property type="entry name" value="PyrdxlP-dep_Trfase_major"/>
</dbReference>
<feature type="modified residue" description="N6-(pyridoxal phosphate)lysine" evidence="5">
    <location>
        <position position="207"/>
    </location>
</feature>
<keyword evidence="8" id="KW-1185">Reference proteome</keyword>
<proteinExistence type="inferred from homology"/>
<dbReference type="InterPro" id="IPR023603">
    <property type="entry name" value="Low_specificity_L-TA-like"/>
</dbReference>
<dbReference type="PIRSF" id="PIRSF017617">
    <property type="entry name" value="Thr_aldolase"/>
    <property type="match status" value="1"/>
</dbReference>
<dbReference type="Pfam" id="PF01212">
    <property type="entry name" value="Beta_elim_lyase"/>
    <property type="match status" value="1"/>
</dbReference>
<evidence type="ECO:0000313" key="8">
    <source>
        <dbReference type="Proteomes" id="UP000198510"/>
    </source>
</evidence>
<evidence type="ECO:0000256" key="2">
    <source>
        <dbReference type="ARBA" id="ARBA00006966"/>
    </source>
</evidence>
<dbReference type="InterPro" id="IPR015424">
    <property type="entry name" value="PyrdxlP-dep_Trfase"/>
</dbReference>
<gene>
    <name evidence="7" type="ORF">SAMN05421823_103103</name>
</gene>
<comment type="similarity">
    <text evidence="2">Belongs to the threonine aldolase family.</text>
</comment>
<dbReference type="STRING" id="1075417.SAMN05421823_103103"/>
<dbReference type="RefSeq" id="WP_089681005.1">
    <property type="nucleotide sequence ID" value="NZ_FNFO01000003.1"/>
</dbReference>
<keyword evidence="3" id="KW-0663">Pyridoxal phosphate</keyword>
<feature type="domain" description="Aromatic amino acid beta-eliminating lyase/threonine aldolase" evidence="6">
    <location>
        <begin position="11"/>
        <end position="294"/>
    </location>
</feature>
<evidence type="ECO:0000313" key="7">
    <source>
        <dbReference type="EMBL" id="SDK62307.1"/>
    </source>
</evidence>
<dbReference type="GO" id="GO:0006545">
    <property type="term" value="P:glycine biosynthetic process"/>
    <property type="evidence" value="ECO:0007669"/>
    <property type="project" value="TreeGrafter"/>
</dbReference>
<keyword evidence="4" id="KW-0456">Lyase</keyword>
<organism evidence="7 8">
    <name type="scientific">Catalinimonas alkaloidigena</name>
    <dbReference type="NCBI Taxonomy" id="1075417"/>
    <lineage>
        <taxon>Bacteria</taxon>
        <taxon>Pseudomonadati</taxon>
        <taxon>Bacteroidota</taxon>
        <taxon>Cytophagia</taxon>
        <taxon>Cytophagales</taxon>
        <taxon>Catalimonadaceae</taxon>
        <taxon>Catalinimonas</taxon>
    </lineage>
</organism>
<evidence type="ECO:0000256" key="3">
    <source>
        <dbReference type="ARBA" id="ARBA00022898"/>
    </source>
</evidence>
<dbReference type="InterPro" id="IPR015422">
    <property type="entry name" value="PyrdxlP-dep_Trfase_small"/>
</dbReference>
<comment type="cofactor">
    <cofactor evidence="1">
        <name>pyridoxal 5'-phosphate</name>
        <dbReference type="ChEBI" id="CHEBI:597326"/>
    </cofactor>
</comment>
<evidence type="ECO:0000256" key="4">
    <source>
        <dbReference type="ARBA" id="ARBA00023239"/>
    </source>
</evidence>
<dbReference type="Gene3D" id="3.40.640.10">
    <property type="entry name" value="Type I PLP-dependent aspartate aminotransferase-like (Major domain)"/>
    <property type="match status" value="1"/>
</dbReference>
<dbReference type="Gene3D" id="3.90.1150.10">
    <property type="entry name" value="Aspartate Aminotransferase, domain 1"/>
    <property type="match status" value="1"/>
</dbReference>
<sequence length="352" mass="37745">MSTARENKLLDYRSDTVTRPTAGMLDAMMRADVGDDVYGEDPTVRQLEEATAAWFGMEAGLYCPSGTMTNQIAIKLHTQPGDEVVCDRLAHIYNYEGGGIAFNAGASVRLIDGDRGRMTAAQVAANLNPDDLHFPPSTLVALENTVNKGGGCCYPLAQMQEVAALCRQRGIACHLDGARVFNALVATGDDPKAYGQCFDTISVCFSKGLGAPVGSVLIGSAQALHKARRYRKVFGGGMRQAGYIAAGALYALHHQVDRLADDHRRAAQLAKALTGLEYVGEVYPAETNIVIFSLREGLAPADLLAYLRARGILASGFGPKHIRMVTHLDIDDVMLTQTLEALQAYAPQGVTL</sequence>
<dbReference type="PANTHER" id="PTHR48097:SF9">
    <property type="entry name" value="L-THREONINE ALDOLASE"/>
    <property type="match status" value="1"/>
</dbReference>